<reference evidence="2 3" key="2">
    <citation type="submission" date="2014-03" db="EMBL/GenBank/DDBJ databases">
        <title>The Genome Sequence of Anncaliia algerae insect isolate PRA339.</title>
        <authorList>
            <consortium name="The Broad Institute Genome Sequencing Platform"/>
            <consortium name="The Broad Institute Genome Sequencing Center for Infectious Disease"/>
            <person name="Cuomo C."/>
            <person name="Becnel J."/>
            <person name="Sanscrainte N."/>
            <person name="Walker B."/>
            <person name="Young S.K."/>
            <person name="Zeng Q."/>
            <person name="Gargeya S."/>
            <person name="Fitzgerald M."/>
            <person name="Haas B."/>
            <person name="Abouelleil A."/>
            <person name="Alvarado L."/>
            <person name="Arachchi H.M."/>
            <person name="Berlin A.M."/>
            <person name="Chapman S.B."/>
            <person name="Dewar J."/>
            <person name="Goldberg J."/>
            <person name="Griggs A."/>
            <person name="Gujja S."/>
            <person name="Hansen M."/>
            <person name="Howarth C."/>
            <person name="Imamovic A."/>
            <person name="Larimer J."/>
            <person name="McCowan C."/>
            <person name="Murphy C."/>
            <person name="Neiman D."/>
            <person name="Pearson M."/>
            <person name="Priest M."/>
            <person name="Roberts A."/>
            <person name="Saif S."/>
            <person name="Shea T."/>
            <person name="Sisk P."/>
            <person name="Sykes S."/>
            <person name="Wortman J."/>
            <person name="Nusbaum C."/>
            <person name="Birren B."/>
        </authorList>
    </citation>
    <scope>NUCLEOTIDE SEQUENCE [LARGE SCALE GENOMIC DNA]</scope>
    <source>
        <strain evidence="2 3">PRA339</strain>
    </source>
</reference>
<evidence type="ECO:0000256" key="1">
    <source>
        <dbReference type="ARBA" id="ARBA00022942"/>
    </source>
</evidence>
<gene>
    <name evidence="2" type="ORF">H312_00345</name>
</gene>
<dbReference type="InterPro" id="IPR029055">
    <property type="entry name" value="Ntn_hydrolases_N"/>
</dbReference>
<dbReference type="HOGENOM" id="CLU_072435_1_0_1"/>
<proteinExistence type="predicted"/>
<dbReference type="Gene3D" id="3.60.20.10">
    <property type="entry name" value="Glutamine Phosphoribosylpyrophosphate, subunit 1, domain 1"/>
    <property type="match status" value="1"/>
</dbReference>
<dbReference type="PANTHER" id="PTHR11599">
    <property type="entry name" value="PROTEASOME SUBUNIT ALPHA/BETA"/>
    <property type="match status" value="1"/>
</dbReference>
<dbReference type="InterPro" id="IPR001353">
    <property type="entry name" value="Proteasome_sua/b"/>
</dbReference>
<evidence type="ECO:0000313" key="3">
    <source>
        <dbReference type="Proteomes" id="UP000030655"/>
    </source>
</evidence>
<reference evidence="3" key="1">
    <citation type="submission" date="2013-02" db="EMBL/GenBank/DDBJ databases">
        <authorList>
            <consortium name="The Broad Institute Genome Sequencing Platform"/>
            <person name="Cuomo C."/>
            <person name="Becnel J."/>
            <person name="Sanscrainte N."/>
            <person name="Walker B."/>
            <person name="Young S.K."/>
            <person name="Zeng Q."/>
            <person name="Gargeya S."/>
            <person name="Fitzgerald M."/>
            <person name="Haas B."/>
            <person name="Abouelleil A."/>
            <person name="Alvarado L."/>
            <person name="Arachchi H.M."/>
            <person name="Berlin A.M."/>
            <person name="Chapman S.B."/>
            <person name="Dewar J."/>
            <person name="Goldberg J."/>
            <person name="Griggs A."/>
            <person name="Gujja S."/>
            <person name="Hansen M."/>
            <person name="Howarth C."/>
            <person name="Imamovic A."/>
            <person name="Larimer J."/>
            <person name="McCowan C."/>
            <person name="Murphy C."/>
            <person name="Neiman D."/>
            <person name="Pearson M."/>
            <person name="Priest M."/>
            <person name="Roberts A."/>
            <person name="Saif S."/>
            <person name="Shea T."/>
            <person name="Sisk P."/>
            <person name="Sykes S."/>
            <person name="Wortman J."/>
            <person name="Nusbaum C."/>
            <person name="Birren B."/>
        </authorList>
    </citation>
    <scope>NUCLEOTIDE SEQUENCE [LARGE SCALE GENOMIC DNA]</scope>
    <source>
        <strain evidence="3">PRA339</strain>
    </source>
</reference>
<dbReference type="GO" id="GO:0005839">
    <property type="term" value="C:proteasome core complex"/>
    <property type="evidence" value="ECO:0007669"/>
    <property type="project" value="InterPro"/>
</dbReference>
<dbReference type="SUPFAM" id="SSF56235">
    <property type="entry name" value="N-terminal nucleophile aminohydrolases (Ntn hydrolases)"/>
    <property type="match status" value="1"/>
</dbReference>
<evidence type="ECO:0008006" key="4">
    <source>
        <dbReference type="Google" id="ProtNLM"/>
    </source>
</evidence>
<name>A0A059F5D8_9MICR</name>
<dbReference type="AlphaFoldDB" id="A0A059F5D8"/>
<dbReference type="VEuPathDB" id="MicrosporidiaDB:H312_00345"/>
<keyword evidence="3" id="KW-1185">Reference proteome</keyword>
<organism evidence="2 3">
    <name type="scientific">Anncaliia algerae PRA339</name>
    <dbReference type="NCBI Taxonomy" id="1288291"/>
    <lineage>
        <taxon>Eukaryota</taxon>
        <taxon>Fungi</taxon>
        <taxon>Fungi incertae sedis</taxon>
        <taxon>Microsporidia</taxon>
        <taxon>Tubulinosematoidea</taxon>
        <taxon>Tubulinosematidae</taxon>
        <taxon>Anncaliia</taxon>
    </lineage>
</organism>
<protein>
    <recommendedName>
        <fullName evidence="4">Proteasome subunit beta</fullName>
    </recommendedName>
</protein>
<evidence type="ECO:0000313" key="2">
    <source>
        <dbReference type="EMBL" id="KCZ82322.1"/>
    </source>
</evidence>
<sequence>MKSYVTSASVVAVKNKNKTVIGVDKLLSYGRMSRYYTNQIFVHNQTALAFSGEYADIQEIIKFIKEEEANEDSYFDSKSYFKMIQRYLYTMRSNFTPLNLECVIGGVDFLGYVDYLGNFYENDAISTKLGHHIVLPYLRESTEDPLIKVKNSLELLYKKDCKSSNEIQIAVITEEGVTISDEKIIVNWECGKSPEEILYV</sequence>
<accession>A0A059F5D8</accession>
<dbReference type="EMBL" id="KK365131">
    <property type="protein sequence ID" value="KCZ82322.1"/>
    <property type="molecule type" value="Genomic_DNA"/>
</dbReference>
<dbReference type="Pfam" id="PF00227">
    <property type="entry name" value="Proteasome"/>
    <property type="match status" value="1"/>
</dbReference>
<dbReference type="GO" id="GO:0051603">
    <property type="term" value="P:proteolysis involved in protein catabolic process"/>
    <property type="evidence" value="ECO:0007669"/>
    <property type="project" value="InterPro"/>
</dbReference>
<dbReference type="OrthoDB" id="10248542at2759"/>
<dbReference type="STRING" id="1288291.A0A059F5D8"/>
<dbReference type="InterPro" id="IPR050115">
    <property type="entry name" value="Proteasome_alpha"/>
</dbReference>
<keyword evidence="1" id="KW-0647">Proteasome</keyword>
<dbReference type="Proteomes" id="UP000030655">
    <property type="component" value="Unassembled WGS sequence"/>
</dbReference>